<name>A0A699RD57_TANCI</name>
<protein>
    <submittedName>
        <fullName evidence="1">Uncharacterized protein</fullName>
    </submittedName>
</protein>
<feature type="non-terminal residue" evidence="1">
    <location>
        <position position="1"/>
    </location>
</feature>
<accession>A0A699RD57</accession>
<dbReference type="AlphaFoldDB" id="A0A699RD57"/>
<feature type="non-terminal residue" evidence="1">
    <location>
        <position position="197"/>
    </location>
</feature>
<dbReference type="EMBL" id="BKCJ011075234">
    <property type="protein sequence ID" value="GFC80471.1"/>
    <property type="molecule type" value="Genomic_DNA"/>
</dbReference>
<reference evidence="1" key="1">
    <citation type="journal article" date="2019" name="Sci. Rep.">
        <title>Draft genome of Tanacetum cinerariifolium, the natural source of mosquito coil.</title>
        <authorList>
            <person name="Yamashiro T."/>
            <person name="Shiraishi A."/>
            <person name="Satake H."/>
            <person name="Nakayama K."/>
        </authorList>
    </citation>
    <scope>NUCLEOTIDE SEQUENCE</scope>
</reference>
<proteinExistence type="predicted"/>
<sequence length="197" mass="21498">GITAFSSGNDNTASLASKTMRNVASQFVAMQHDGGVIDSFSCLLLLVEASKKSDPITYLAGVGLPLSPQFSSLELARALKQHMQANEANREYSAFASQALIDTVRQWTQQQQSQQLLAFSGSTDAFDPWRKAANPGGFTDAGARFLHLAAIDLPGYPHNLALDIEQFDQLVHLVDDRVRDLLEIAAFIYGADRLITR</sequence>
<gene>
    <name evidence="1" type="ORF">Tci_852441</name>
</gene>
<evidence type="ECO:0000313" key="1">
    <source>
        <dbReference type="EMBL" id="GFC80471.1"/>
    </source>
</evidence>
<comment type="caution">
    <text evidence="1">The sequence shown here is derived from an EMBL/GenBank/DDBJ whole genome shotgun (WGS) entry which is preliminary data.</text>
</comment>
<organism evidence="1">
    <name type="scientific">Tanacetum cinerariifolium</name>
    <name type="common">Dalmatian daisy</name>
    <name type="synonym">Chrysanthemum cinerariifolium</name>
    <dbReference type="NCBI Taxonomy" id="118510"/>
    <lineage>
        <taxon>Eukaryota</taxon>
        <taxon>Viridiplantae</taxon>
        <taxon>Streptophyta</taxon>
        <taxon>Embryophyta</taxon>
        <taxon>Tracheophyta</taxon>
        <taxon>Spermatophyta</taxon>
        <taxon>Magnoliopsida</taxon>
        <taxon>eudicotyledons</taxon>
        <taxon>Gunneridae</taxon>
        <taxon>Pentapetalae</taxon>
        <taxon>asterids</taxon>
        <taxon>campanulids</taxon>
        <taxon>Asterales</taxon>
        <taxon>Asteraceae</taxon>
        <taxon>Asteroideae</taxon>
        <taxon>Anthemideae</taxon>
        <taxon>Anthemidinae</taxon>
        <taxon>Tanacetum</taxon>
    </lineage>
</organism>